<evidence type="ECO:0000313" key="2">
    <source>
        <dbReference type="Proteomes" id="UP000233549"/>
    </source>
</evidence>
<name>A0AAP8LEJ4_ECOLX</name>
<dbReference type="SUPFAM" id="SSF52467">
    <property type="entry name" value="DHS-like NAD/FAD-binding domain"/>
    <property type="match status" value="1"/>
</dbReference>
<evidence type="ECO:0000313" key="1">
    <source>
        <dbReference type="EMBL" id="PKD90802.1"/>
    </source>
</evidence>
<sequence length="290" mass="32965">MINWDKSLVSDLARRKCILFLGAGVSMNSVGKGNSRPPSWKQFLEGCLPELSSGSSLQIKRLIKNEDYLTACELIKAKLPKGRFDEIAKNAFLNPHYAKADIHEFLFKLDCRIVVTPNFDKIYETYVSKETEGTVSVKNYFDSDIASAIKDSGRVILKIHGTIDNTSNLIFSRSDYAKARSQYRDFYEILNALGLTHTFLFIGCGANDPDIRLLLEDAFFKHNAVKPHYMVMADKSIHRDMVPVIEKTLNVNMLTYRTNKGSHQVLTDSLKELVQLVENARTELKESMNW</sequence>
<dbReference type="Pfam" id="PF13289">
    <property type="entry name" value="SIR2_2"/>
    <property type="match status" value="1"/>
</dbReference>
<protein>
    <submittedName>
        <fullName evidence="1">SIR2 family protein</fullName>
    </submittedName>
</protein>
<organism evidence="1 2">
    <name type="scientific">Escherichia coli</name>
    <dbReference type="NCBI Taxonomy" id="562"/>
    <lineage>
        <taxon>Bacteria</taxon>
        <taxon>Pseudomonadati</taxon>
        <taxon>Pseudomonadota</taxon>
        <taxon>Gammaproteobacteria</taxon>
        <taxon>Enterobacterales</taxon>
        <taxon>Enterobacteriaceae</taxon>
        <taxon>Escherichia</taxon>
    </lineage>
</organism>
<proteinExistence type="predicted"/>
<gene>
    <name evidence="1" type="ORF">CWS33_06410</name>
</gene>
<dbReference type="EMBL" id="PITP01000005">
    <property type="protein sequence ID" value="PKD90802.1"/>
    <property type="molecule type" value="Genomic_DNA"/>
</dbReference>
<comment type="caution">
    <text evidence="1">The sequence shown here is derived from an EMBL/GenBank/DDBJ whole genome shotgun (WGS) entry which is preliminary data.</text>
</comment>
<reference evidence="1 2" key="1">
    <citation type="submission" date="2017-12" db="EMBL/GenBank/DDBJ databases">
        <title>Rapid rising of carbapenem-resistant Enterobacteriaceae(CRE) and emergence of colistin resistance genemcr-1 in CRE in the hospital of Henan, China.</title>
        <authorList>
            <person name="Sun Q."/>
            <person name="Zhang R."/>
            <person name="Li Y."/>
            <person name="Shen Y."/>
            <person name="Zhang Y."/>
            <person name="Yang J."/>
            <person name="Shu L."/>
            <person name="Zhou H."/>
            <person name="Wang Y."/>
            <person name="Wang B."/>
            <person name="Shen Z."/>
        </authorList>
    </citation>
    <scope>NUCLEOTIDE SEQUENCE [LARGE SCALE GENOMIC DNA]</scope>
    <source>
        <strain evidence="1 2">3512</strain>
    </source>
</reference>
<dbReference type="InterPro" id="IPR029035">
    <property type="entry name" value="DHS-like_NAD/FAD-binding_dom"/>
</dbReference>
<dbReference type="AlphaFoldDB" id="A0AAP8LEJ4"/>
<dbReference type="Proteomes" id="UP000233549">
    <property type="component" value="Unassembled WGS sequence"/>
</dbReference>
<accession>A0AAP8LEJ4</accession>